<dbReference type="InterPro" id="IPR000719">
    <property type="entry name" value="Prot_kinase_dom"/>
</dbReference>
<dbReference type="SUPFAM" id="SSF56112">
    <property type="entry name" value="Protein kinase-like (PK-like)"/>
    <property type="match status" value="1"/>
</dbReference>
<dbReference type="Pfam" id="PF00069">
    <property type="entry name" value="Pkinase"/>
    <property type="match status" value="1"/>
</dbReference>
<keyword evidence="3" id="KW-1185">Reference proteome</keyword>
<dbReference type="GO" id="GO:0004674">
    <property type="term" value="F:protein serine/threonine kinase activity"/>
    <property type="evidence" value="ECO:0000318"/>
    <property type="project" value="GO_Central"/>
</dbReference>
<dbReference type="EMBL" id="GL377567">
    <property type="protein sequence ID" value="EFJ35865.1"/>
    <property type="molecule type" value="Genomic_DNA"/>
</dbReference>
<protein>
    <recommendedName>
        <fullName evidence="1">Protein kinase domain-containing protein</fullName>
    </recommendedName>
</protein>
<evidence type="ECO:0000259" key="1">
    <source>
        <dbReference type="PROSITE" id="PS50011"/>
    </source>
</evidence>
<gene>
    <name evidence="2" type="ORF">SELMODRAFT_404159</name>
</gene>
<sequence length="256" mass="28831">MKVLGRYNYASGYGESSAVAHGYDDLGERVVIKNMGKGKEVHKQILKEFEIMVNCKHENVLDVIDMGLDKDGNYYMVFEHTNGNVLEYLQMDLSKAGKESELGSRFFTREEKIKEIMRQLLLGLAWLHERGVAHQGMTKDNVKLGDFSCARRLCNNPPETTLKVGTAVDIWSAGILLVGMLLPLEMPELPEKEAKGEVLETIKKFLQALDDLIKDKDALELVRSMLASDPVTARQALAFRTCLGSSREHHHYKGFT</sequence>
<dbReference type="InParanoid" id="D8QUG3"/>
<name>D8QUG3_SELML</name>
<dbReference type="GO" id="GO:0007165">
    <property type="term" value="P:signal transduction"/>
    <property type="evidence" value="ECO:0000318"/>
    <property type="project" value="GO_Central"/>
</dbReference>
<dbReference type="Gene3D" id="3.30.200.20">
    <property type="entry name" value="Phosphorylase Kinase, domain 1"/>
    <property type="match status" value="1"/>
</dbReference>
<evidence type="ECO:0000313" key="3">
    <source>
        <dbReference type="Proteomes" id="UP000001514"/>
    </source>
</evidence>
<accession>D8QUG3</accession>
<dbReference type="Gene3D" id="1.10.510.10">
    <property type="entry name" value="Transferase(Phosphotransferase) domain 1"/>
    <property type="match status" value="1"/>
</dbReference>
<dbReference type="eggNOG" id="KOG0575">
    <property type="taxonomic scope" value="Eukaryota"/>
</dbReference>
<evidence type="ECO:0000313" key="2">
    <source>
        <dbReference type="EMBL" id="EFJ35865.1"/>
    </source>
</evidence>
<dbReference type="STRING" id="88036.D8QUG3"/>
<dbReference type="PROSITE" id="PS50011">
    <property type="entry name" value="PROTEIN_KINASE_DOM"/>
    <property type="match status" value="1"/>
</dbReference>
<dbReference type="PANTHER" id="PTHR44167:SF18">
    <property type="entry name" value="PROTEIN KINASE DOMAIN-CONTAINING PROTEIN"/>
    <property type="match status" value="1"/>
</dbReference>
<organism evidence="3">
    <name type="scientific">Selaginella moellendorffii</name>
    <name type="common">Spikemoss</name>
    <dbReference type="NCBI Taxonomy" id="88036"/>
    <lineage>
        <taxon>Eukaryota</taxon>
        <taxon>Viridiplantae</taxon>
        <taxon>Streptophyta</taxon>
        <taxon>Embryophyta</taxon>
        <taxon>Tracheophyta</taxon>
        <taxon>Lycopodiopsida</taxon>
        <taxon>Selaginellales</taxon>
        <taxon>Selaginellaceae</taxon>
        <taxon>Selaginella</taxon>
    </lineage>
</organism>
<reference evidence="2 3" key="1">
    <citation type="journal article" date="2011" name="Science">
        <title>The Selaginella genome identifies genetic changes associated with the evolution of vascular plants.</title>
        <authorList>
            <person name="Banks J.A."/>
            <person name="Nishiyama T."/>
            <person name="Hasebe M."/>
            <person name="Bowman J.L."/>
            <person name="Gribskov M."/>
            <person name="dePamphilis C."/>
            <person name="Albert V.A."/>
            <person name="Aono N."/>
            <person name="Aoyama T."/>
            <person name="Ambrose B.A."/>
            <person name="Ashton N.W."/>
            <person name="Axtell M.J."/>
            <person name="Barker E."/>
            <person name="Barker M.S."/>
            <person name="Bennetzen J.L."/>
            <person name="Bonawitz N.D."/>
            <person name="Chapple C."/>
            <person name="Cheng C."/>
            <person name="Correa L.G."/>
            <person name="Dacre M."/>
            <person name="DeBarry J."/>
            <person name="Dreyer I."/>
            <person name="Elias M."/>
            <person name="Engstrom E.M."/>
            <person name="Estelle M."/>
            <person name="Feng L."/>
            <person name="Finet C."/>
            <person name="Floyd S.K."/>
            <person name="Frommer W.B."/>
            <person name="Fujita T."/>
            <person name="Gramzow L."/>
            <person name="Gutensohn M."/>
            <person name="Harholt J."/>
            <person name="Hattori M."/>
            <person name="Heyl A."/>
            <person name="Hirai T."/>
            <person name="Hiwatashi Y."/>
            <person name="Ishikawa M."/>
            <person name="Iwata M."/>
            <person name="Karol K.G."/>
            <person name="Koehler B."/>
            <person name="Kolukisaoglu U."/>
            <person name="Kubo M."/>
            <person name="Kurata T."/>
            <person name="Lalonde S."/>
            <person name="Li K."/>
            <person name="Li Y."/>
            <person name="Litt A."/>
            <person name="Lyons E."/>
            <person name="Manning G."/>
            <person name="Maruyama T."/>
            <person name="Michael T.P."/>
            <person name="Mikami K."/>
            <person name="Miyazaki S."/>
            <person name="Morinaga S."/>
            <person name="Murata T."/>
            <person name="Mueller-Roeber B."/>
            <person name="Nelson D.R."/>
            <person name="Obara M."/>
            <person name="Oguri Y."/>
            <person name="Olmstead R.G."/>
            <person name="Onodera N."/>
            <person name="Petersen B.L."/>
            <person name="Pils B."/>
            <person name="Prigge M."/>
            <person name="Rensing S.A."/>
            <person name="Riano-Pachon D.M."/>
            <person name="Roberts A.W."/>
            <person name="Sato Y."/>
            <person name="Scheller H.V."/>
            <person name="Schulz B."/>
            <person name="Schulz C."/>
            <person name="Shakirov E.V."/>
            <person name="Shibagaki N."/>
            <person name="Shinohara N."/>
            <person name="Shippen D.E."/>
            <person name="Soerensen I."/>
            <person name="Sotooka R."/>
            <person name="Sugimoto N."/>
            <person name="Sugita M."/>
            <person name="Sumikawa N."/>
            <person name="Tanurdzic M."/>
            <person name="Theissen G."/>
            <person name="Ulvskov P."/>
            <person name="Wakazuki S."/>
            <person name="Weng J.K."/>
            <person name="Willats W.W."/>
            <person name="Wipf D."/>
            <person name="Wolf P.G."/>
            <person name="Yang L."/>
            <person name="Zimmer A.D."/>
            <person name="Zhu Q."/>
            <person name="Mitros T."/>
            <person name="Hellsten U."/>
            <person name="Loque D."/>
            <person name="Otillar R."/>
            <person name="Salamov A."/>
            <person name="Schmutz J."/>
            <person name="Shapiro H."/>
            <person name="Lindquist E."/>
            <person name="Lucas S."/>
            <person name="Rokhsar D."/>
            <person name="Grigoriev I.V."/>
        </authorList>
    </citation>
    <scope>NUCLEOTIDE SEQUENCE [LARGE SCALE GENOMIC DNA]</scope>
</reference>
<dbReference type="AlphaFoldDB" id="D8QUG3"/>
<feature type="domain" description="Protein kinase" evidence="1">
    <location>
        <begin position="1"/>
        <end position="252"/>
    </location>
</feature>
<dbReference type="Proteomes" id="UP000001514">
    <property type="component" value="Unassembled WGS sequence"/>
</dbReference>
<proteinExistence type="predicted"/>
<dbReference type="GO" id="GO:0005524">
    <property type="term" value="F:ATP binding"/>
    <property type="evidence" value="ECO:0007669"/>
    <property type="project" value="InterPro"/>
</dbReference>
<dbReference type="InterPro" id="IPR011009">
    <property type="entry name" value="Kinase-like_dom_sf"/>
</dbReference>
<dbReference type="HOGENOM" id="CLU_000288_181_1_1"/>
<dbReference type="PANTHER" id="PTHR44167">
    <property type="entry name" value="OVARIAN-SPECIFIC SERINE/THREONINE-PROTEIN KINASE LOK-RELATED"/>
    <property type="match status" value="1"/>
</dbReference>
<dbReference type="KEGG" id="smo:SELMODRAFT_404159"/>
<dbReference type="CDD" id="cd00180">
    <property type="entry name" value="PKc"/>
    <property type="match status" value="1"/>
</dbReference>
<dbReference type="Gramene" id="EFJ35865">
    <property type="protein sequence ID" value="EFJ35865"/>
    <property type="gene ID" value="SELMODRAFT_404159"/>
</dbReference>